<dbReference type="SUPFAM" id="SSF56954">
    <property type="entry name" value="Outer membrane efflux proteins (OEP)"/>
    <property type="match status" value="1"/>
</dbReference>
<dbReference type="PANTHER" id="PTHR30203:SF24">
    <property type="entry name" value="BLR4935 PROTEIN"/>
    <property type="match status" value="1"/>
</dbReference>
<evidence type="ECO:0008006" key="6">
    <source>
        <dbReference type="Google" id="ProtNLM"/>
    </source>
</evidence>
<dbReference type="EMBL" id="BMIG01000005">
    <property type="protein sequence ID" value="GGA96416.1"/>
    <property type="molecule type" value="Genomic_DNA"/>
</dbReference>
<dbReference type="Pfam" id="PF02321">
    <property type="entry name" value="OEP"/>
    <property type="match status" value="1"/>
</dbReference>
<dbReference type="PANTHER" id="PTHR30203">
    <property type="entry name" value="OUTER MEMBRANE CATION EFFLUX PROTEIN"/>
    <property type="match status" value="1"/>
</dbReference>
<gene>
    <name evidence="4" type="ORF">GCM10011496_16830</name>
</gene>
<keyword evidence="2" id="KW-0175">Coiled coil</keyword>
<accession>A0A916SGK6</accession>
<evidence type="ECO:0000313" key="4">
    <source>
        <dbReference type="EMBL" id="GGA96416.1"/>
    </source>
</evidence>
<dbReference type="GO" id="GO:0015562">
    <property type="term" value="F:efflux transmembrane transporter activity"/>
    <property type="evidence" value="ECO:0007669"/>
    <property type="project" value="InterPro"/>
</dbReference>
<evidence type="ECO:0000313" key="5">
    <source>
        <dbReference type="Proteomes" id="UP000620596"/>
    </source>
</evidence>
<evidence type="ECO:0000256" key="3">
    <source>
        <dbReference type="SAM" id="MobiDB-lite"/>
    </source>
</evidence>
<dbReference type="AlphaFoldDB" id="A0A916SGK6"/>
<keyword evidence="5" id="KW-1185">Reference proteome</keyword>
<dbReference type="Proteomes" id="UP000620596">
    <property type="component" value="Unassembled WGS sequence"/>
</dbReference>
<comment type="caution">
    <text evidence="4">The sequence shown here is derived from an EMBL/GenBank/DDBJ whole genome shotgun (WGS) entry which is preliminary data.</text>
</comment>
<organism evidence="4 5">
    <name type="scientific">Polaromonas eurypsychrophila</name>
    <dbReference type="NCBI Taxonomy" id="1614635"/>
    <lineage>
        <taxon>Bacteria</taxon>
        <taxon>Pseudomonadati</taxon>
        <taxon>Pseudomonadota</taxon>
        <taxon>Betaproteobacteria</taxon>
        <taxon>Burkholderiales</taxon>
        <taxon>Comamonadaceae</taxon>
        <taxon>Polaromonas</taxon>
    </lineage>
</organism>
<dbReference type="RefSeq" id="WP_188707923.1">
    <property type="nucleotide sequence ID" value="NZ_BMIG01000005.1"/>
</dbReference>
<protein>
    <recommendedName>
        <fullName evidence="6">Transporter</fullName>
    </recommendedName>
</protein>
<feature type="coiled-coil region" evidence="2">
    <location>
        <begin position="303"/>
        <end position="330"/>
    </location>
</feature>
<reference evidence="4" key="2">
    <citation type="submission" date="2020-09" db="EMBL/GenBank/DDBJ databases">
        <authorList>
            <person name="Sun Q."/>
            <person name="Zhou Y."/>
        </authorList>
    </citation>
    <scope>NUCLEOTIDE SEQUENCE</scope>
    <source>
        <strain evidence="4">CGMCC 1.15322</strain>
    </source>
</reference>
<name>A0A916SGK6_9BURK</name>
<feature type="region of interest" description="Disordered" evidence="3">
    <location>
        <begin position="13"/>
        <end position="32"/>
    </location>
</feature>
<dbReference type="InterPro" id="IPR003423">
    <property type="entry name" value="OMP_efflux"/>
</dbReference>
<comment type="similarity">
    <text evidence="1">Belongs to the outer membrane factor (OMF) (TC 1.B.17) family.</text>
</comment>
<proteinExistence type="inferred from homology"/>
<reference evidence="4" key="1">
    <citation type="journal article" date="2014" name="Int. J. Syst. Evol. Microbiol.">
        <title>Complete genome sequence of Corynebacterium casei LMG S-19264T (=DSM 44701T), isolated from a smear-ripened cheese.</title>
        <authorList>
            <consortium name="US DOE Joint Genome Institute (JGI-PGF)"/>
            <person name="Walter F."/>
            <person name="Albersmeier A."/>
            <person name="Kalinowski J."/>
            <person name="Ruckert C."/>
        </authorList>
    </citation>
    <scope>NUCLEOTIDE SEQUENCE</scope>
    <source>
        <strain evidence="4">CGMCC 1.15322</strain>
    </source>
</reference>
<evidence type="ECO:0000256" key="2">
    <source>
        <dbReference type="SAM" id="Coils"/>
    </source>
</evidence>
<dbReference type="Gene3D" id="1.20.1600.10">
    <property type="entry name" value="Outer membrane efflux proteins (OEP)"/>
    <property type="match status" value="1"/>
</dbReference>
<sequence length="409" mass="43601">MLLTAFAATASAQTLPLPPPAPESSTAARGGPNLREALDSAWALSPAARSADSRRAQLQARERAASSWINGSPSAVLAQRSDRFSNNGGLREYEAELELPIWSPGVRGAAQHELAALRLGFEPQQLLARLKLAAEVREAAANVAVALTERELAERKHSEALVLAKDVERRVKAGDSARVDGLQAQSLAQQAASGREQAQQALARLQNQWLSLTGMAAVPTLDEPLRSANPIMGPDHPALQAAQTRVQAAQASLELSETDKRDPMSVGVGITRERSAFGAASQNSLRLAIKIPFGTDNRNAPRIAAARAELDAAQAELDAAQRQIQGELASAITEINAARRTQASMSERARLSTEVQGLVAKSYRLGESDLPTRLRADSEKFEADLSLARARVGLQRAVSQLNQALGLLP</sequence>
<dbReference type="InterPro" id="IPR010131">
    <property type="entry name" value="MdtP/NodT-like"/>
</dbReference>
<evidence type="ECO:0000256" key="1">
    <source>
        <dbReference type="ARBA" id="ARBA00007613"/>
    </source>
</evidence>